<keyword evidence="2" id="KW-1185">Reference proteome</keyword>
<proteinExistence type="predicted"/>
<evidence type="ECO:0000313" key="1">
    <source>
        <dbReference type="EMBL" id="CAH8311406.1"/>
    </source>
</evidence>
<dbReference type="AlphaFoldDB" id="A0ABC8J7B8"/>
<dbReference type="EMBL" id="CAKOAT010072932">
    <property type="protein sequence ID" value="CAH8311406.1"/>
    <property type="molecule type" value="Genomic_DNA"/>
</dbReference>
<evidence type="ECO:0000313" key="2">
    <source>
        <dbReference type="Proteomes" id="UP001642260"/>
    </source>
</evidence>
<accession>A0ABC8J7B8</accession>
<protein>
    <submittedName>
        <fullName evidence="1">Uncharacterized protein</fullName>
    </submittedName>
</protein>
<name>A0ABC8J7B8_ERUVS</name>
<organism evidence="1 2">
    <name type="scientific">Eruca vesicaria subsp. sativa</name>
    <name type="common">Garden rocket</name>
    <name type="synonym">Eruca sativa</name>
    <dbReference type="NCBI Taxonomy" id="29727"/>
    <lineage>
        <taxon>Eukaryota</taxon>
        <taxon>Viridiplantae</taxon>
        <taxon>Streptophyta</taxon>
        <taxon>Embryophyta</taxon>
        <taxon>Tracheophyta</taxon>
        <taxon>Spermatophyta</taxon>
        <taxon>Magnoliopsida</taxon>
        <taxon>eudicotyledons</taxon>
        <taxon>Gunneridae</taxon>
        <taxon>Pentapetalae</taxon>
        <taxon>rosids</taxon>
        <taxon>malvids</taxon>
        <taxon>Brassicales</taxon>
        <taxon>Brassicaceae</taxon>
        <taxon>Brassiceae</taxon>
        <taxon>Eruca</taxon>
    </lineage>
</organism>
<dbReference type="Proteomes" id="UP001642260">
    <property type="component" value="Unassembled WGS sequence"/>
</dbReference>
<gene>
    <name evidence="1" type="ORF">ERUC_LOCUS5954</name>
</gene>
<sequence>MKKIHESAKKRRRFAKERAEMHRQYVFEVAKAYALELHSEQTLKQSKDDEEEEEEVEKGKIRFDDAKKAIKKRRRYSRSSSSVIDSTSIELNMMTTKKTAPLLTELCVRALAENSGAIKSLYLVPDHLKKKIMSLVSDLSRVDKGFVKLLVDDSRCEVFVKNCVDLEEEDLTKILSKCDRASLEVLNLDLCG</sequence>
<reference evidence="1 2" key="1">
    <citation type="submission" date="2022-03" db="EMBL/GenBank/DDBJ databases">
        <authorList>
            <person name="Macdonald S."/>
            <person name="Ahmed S."/>
            <person name="Newling K."/>
        </authorList>
    </citation>
    <scope>NUCLEOTIDE SEQUENCE [LARGE SCALE GENOMIC DNA]</scope>
</reference>
<comment type="caution">
    <text evidence="1">The sequence shown here is derived from an EMBL/GenBank/DDBJ whole genome shotgun (WGS) entry which is preliminary data.</text>
</comment>